<gene>
    <name evidence="7" type="ORF">BINO364_LOCUS8364</name>
</gene>
<feature type="domain" description="Chitin-binding type-2" evidence="6">
    <location>
        <begin position="521"/>
        <end position="578"/>
    </location>
</feature>
<keyword evidence="4" id="KW-1015">Disulfide bond</keyword>
<sequence length="696" mass="79995">MRILLSIATLYTISYLPKSALWSYRHDESFKENPVNVVTNTESTFNDKKYPNTSNTGEIGSTTEKILSAKDKGGTNINNKNESTVSVIKMDTRKTKDTFLSEDAYYDYFDMLHYYQLSVIEDVSSYTCTEKNERHALLGRSQNYIECMNGTAYCLECLNGLHVDPEKVYVSPCQYAIDVPNTGKAIPRRKPTSECPHDFGYYKIEDKHNCSSFRICEFGVGYDYECPNGLAFRSDTLRCDWPHKVPECDAEAYANFVCPDKKLSLEYYGSPVDCREYFVCIQGVPRRQVCEQYMGFHLELNYCVPADNVETFGIPTDLVTTLWIQEGNETFINQVDKSANVLNKLNQNYSYLANRSVGRYASESTSTTEKIRNRSIHQDDAKHNNISEIIGTTQDNDEDCPRINRESEKIIGTIKNDTRKSIQDIFMNKNEYNNYVDNLYYHQLSVRRSLSNYTCIEKNGRYALPGSSEEYIECKNGTATHMQCLDGLHFDYEKANEKSPCQYSIDISGGKKLMNHHKQTGECPHQFGYYKIEDAHNCSSFRICEFGIGYDFKCPNGLAFRSDTLRCDWPHKVPECNAAAYADFSCPDNKPSFQFYRSPTNCQVHYICIHGVPRRQVCEKYMGFDLVSNCCVPADRVKSCDQQIQLLASQYRKDKLQKNFHSDPISKYDDGDSYFNFRSKGLSFERRLYGKAKVIS</sequence>
<feature type="domain" description="Chitin-binding type-2" evidence="6">
    <location>
        <begin position="256"/>
        <end position="310"/>
    </location>
</feature>
<feature type="domain" description="Chitin-binding type-2" evidence="6">
    <location>
        <begin position="453"/>
        <end position="503"/>
    </location>
</feature>
<organism evidence="7 8">
    <name type="scientific">Brenthis ino</name>
    <name type="common">lesser marbled fritillary</name>
    <dbReference type="NCBI Taxonomy" id="405034"/>
    <lineage>
        <taxon>Eukaryota</taxon>
        <taxon>Metazoa</taxon>
        <taxon>Ecdysozoa</taxon>
        <taxon>Arthropoda</taxon>
        <taxon>Hexapoda</taxon>
        <taxon>Insecta</taxon>
        <taxon>Pterygota</taxon>
        <taxon>Neoptera</taxon>
        <taxon>Endopterygota</taxon>
        <taxon>Lepidoptera</taxon>
        <taxon>Glossata</taxon>
        <taxon>Ditrysia</taxon>
        <taxon>Papilionoidea</taxon>
        <taxon>Nymphalidae</taxon>
        <taxon>Heliconiinae</taxon>
        <taxon>Argynnini</taxon>
        <taxon>Brenthis</taxon>
    </lineage>
</organism>
<dbReference type="PANTHER" id="PTHR23301">
    <property type="entry name" value="CHITIN BINDING PERITROPHIN-A"/>
    <property type="match status" value="1"/>
</dbReference>
<evidence type="ECO:0000256" key="2">
    <source>
        <dbReference type="ARBA" id="ARBA00022729"/>
    </source>
</evidence>
<evidence type="ECO:0000256" key="4">
    <source>
        <dbReference type="ARBA" id="ARBA00023157"/>
    </source>
</evidence>
<dbReference type="InterPro" id="IPR036508">
    <property type="entry name" value="Chitin-bd_dom_sf"/>
</dbReference>
<evidence type="ECO:0000256" key="3">
    <source>
        <dbReference type="ARBA" id="ARBA00022737"/>
    </source>
</evidence>
<dbReference type="PANTHER" id="PTHR23301:SF0">
    <property type="entry name" value="CHITIN-BINDING TYPE-2 DOMAIN-CONTAINING PROTEIN-RELATED"/>
    <property type="match status" value="1"/>
</dbReference>
<dbReference type="Gene3D" id="2.170.140.10">
    <property type="entry name" value="Chitin binding domain"/>
    <property type="match status" value="4"/>
</dbReference>
<dbReference type="EMBL" id="OV170223">
    <property type="protein sequence ID" value="CAH0722404.1"/>
    <property type="molecule type" value="Genomic_DNA"/>
</dbReference>
<evidence type="ECO:0000256" key="1">
    <source>
        <dbReference type="ARBA" id="ARBA00022669"/>
    </source>
</evidence>
<keyword evidence="5" id="KW-0325">Glycoprotein</keyword>
<dbReference type="InterPro" id="IPR002557">
    <property type="entry name" value="Chitin-bd_dom"/>
</dbReference>
<dbReference type="InterPro" id="IPR051940">
    <property type="entry name" value="Chitin_bind-dev_reg"/>
</dbReference>
<reference evidence="7" key="1">
    <citation type="submission" date="2021-12" db="EMBL/GenBank/DDBJ databases">
        <authorList>
            <person name="Martin H S."/>
        </authorList>
    </citation>
    <scope>NUCLEOTIDE SEQUENCE</scope>
</reference>
<dbReference type="Pfam" id="PF01607">
    <property type="entry name" value="CBM_14"/>
    <property type="match status" value="5"/>
</dbReference>
<accession>A0A8J9UP06</accession>
<keyword evidence="2" id="KW-0732">Signal</keyword>
<feature type="domain" description="Chitin-binding type-2" evidence="6">
    <location>
        <begin position="126"/>
        <end position="175"/>
    </location>
</feature>
<keyword evidence="8" id="KW-1185">Reference proteome</keyword>
<keyword evidence="3" id="KW-0677">Repeat</keyword>
<proteinExistence type="predicted"/>
<feature type="non-terminal residue" evidence="7">
    <location>
        <position position="696"/>
    </location>
</feature>
<dbReference type="SMART" id="SM00494">
    <property type="entry name" value="ChtBD2"/>
    <property type="match status" value="6"/>
</dbReference>
<evidence type="ECO:0000313" key="8">
    <source>
        <dbReference type="Proteomes" id="UP000838878"/>
    </source>
</evidence>
<feature type="domain" description="Chitin-binding type-2" evidence="6">
    <location>
        <begin position="584"/>
        <end position="642"/>
    </location>
</feature>
<dbReference type="Proteomes" id="UP000838878">
    <property type="component" value="Chromosome 3"/>
</dbReference>
<protein>
    <recommendedName>
        <fullName evidence="6">Chitin-binding type-2 domain-containing protein</fullName>
    </recommendedName>
</protein>
<evidence type="ECO:0000313" key="7">
    <source>
        <dbReference type="EMBL" id="CAH0722404.1"/>
    </source>
</evidence>
<dbReference type="SUPFAM" id="SSF57625">
    <property type="entry name" value="Invertebrate chitin-binding proteins"/>
    <property type="match status" value="5"/>
</dbReference>
<dbReference type="GO" id="GO:0008061">
    <property type="term" value="F:chitin binding"/>
    <property type="evidence" value="ECO:0007669"/>
    <property type="project" value="UniProtKB-KW"/>
</dbReference>
<evidence type="ECO:0000256" key="5">
    <source>
        <dbReference type="ARBA" id="ARBA00023180"/>
    </source>
</evidence>
<dbReference type="OrthoDB" id="6895386at2759"/>
<dbReference type="GO" id="GO:0005576">
    <property type="term" value="C:extracellular region"/>
    <property type="evidence" value="ECO:0007669"/>
    <property type="project" value="InterPro"/>
</dbReference>
<feature type="domain" description="Chitin-binding type-2" evidence="6">
    <location>
        <begin position="193"/>
        <end position="250"/>
    </location>
</feature>
<name>A0A8J9UP06_9NEOP</name>
<keyword evidence="1" id="KW-0147">Chitin-binding</keyword>
<evidence type="ECO:0000259" key="6">
    <source>
        <dbReference type="SMART" id="SM00494"/>
    </source>
</evidence>
<dbReference type="AlphaFoldDB" id="A0A8J9UP06"/>